<keyword evidence="3 19" id="KW-0963">Cytoplasm</keyword>
<evidence type="ECO:0000313" key="22">
    <source>
        <dbReference type="Proteomes" id="UP000610760"/>
    </source>
</evidence>
<keyword evidence="6 19" id="KW-0547">Nucleotide-binding</keyword>
<evidence type="ECO:0000256" key="2">
    <source>
        <dbReference type="ARBA" id="ARBA00004948"/>
    </source>
</evidence>
<dbReference type="InterPro" id="IPR014729">
    <property type="entry name" value="Rossmann-like_a/b/a_fold"/>
</dbReference>
<dbReference type="GO" id="GO:0002937">
    <property type="term" value="P:tRNA 4-thiouridine biosynthesis"/>
    <property type="evidence" value="ECO:0007669"/>
    <property type="project" value="TreeGrafter"/>
</dbReference>
<evidence type="ECO:0000256" key="16">
    <source>
        <dbReference type="ARBA" id="ARBA00075337"/>
    </source>
</evidence>
<dbReference type="CDD" id="cd01712">
    <property type="entry name" value="PPase_ThiI"/>
    <property type="match status" value="1"/>
</dbReference>
<comment type="catalytic activity">
    <reaction evidence="11 19">
        <text>[ThiS sulfur-carrier protein]-C-terminal Gly-Gly-AMP + S-sulfanyl-L-cysteinyl-[cysteine desulfurase] + AH2 = [ThiS sulfur-carrier protein]-C-terminal-Gly-aminoethanethioate + L-cysteinyl-[cysteine desulfurase] + A + AMP + 2 H(+)</text>
        <dbReference type="Rhea" id="RHEA:43340"/>
        <dbReference type="Rhea" id="RHEA-COMP:12157"/>
        <dbReference type="Rhea" id="RHEA-COMP:12158"/>
        <dbReference type="Rhea" id="RHEA-COMP:12910"/>
        <dbReference type="Rhea" id="RHEA-COMP:19908"/>
        <dbReference type="ChEBI" id="CHEBI:13193"/>
        <dbReference type="ChEBI" id="CHEBI:15378"/>
        <dbReference type="ChEBI" id="CHEBI:17499"/>
        <dbReference type="ChEBI" id="CHEBI:29950"/>
        <dbReference type="ChEBI" id="CHEBI:61963"/>
        <dbReference type="ChEBI" id="CHEBI:90618"/>
        <dbReference type="ChEBI" id="CHEBI:232372"/>
        <dbReference type="ChEBI" id="CHEBI:456215"/>
    </reaction>
</comment>
<dbReference type="GO" id="GO:0009228">
    <property type="term" value="P:thiamine biosynthetic process"/>
    <property type="evidence" value="ECO:0007669"/>
    <property type="project" value="UniProtKB-KW"/>
</dbReference>
<keyword evidence="8 19" id="KW-0694">RNA-binding</keyword>
<keyword evidence="4 19" id="KW-0820">tRNA-binding</keyword>
<dbReference type="RefSeq" id="WP_249295816.1">
    <property type="nucleotide sequence ID" value="NZ_JACRSV010000004.1"/>
</dbReference>
<feature type="binding site" evidence="19">
    <location>
        <position position="289"/>
    </location>
    <ligand>
        <name>ATP</name>
        <dbReference type="ChEBI" id="CHEBI:30616"/>
    </ligand>
</feature>
<dbReference type="AlphaFoldDB" id="A0A926E6Z0"/>
<dbReference type="Gene3D" id="3.30.2130.30">
    <property type="match status" value="1"/>
</dbReference>
<dbReference type="FunFam" id="3.40.50.620:FF:000053">
    <property type="entry name" value="Probable tRNA sulfurtransferase"/>
    <property type="match status" value="1"/>
</dbReference>
<dbReference type="Pfam" id="PF22025">
    <property type="entry name" value="ThiI_fer"/>
    <property type="match status" value="1"/>
</dbReference>
<dbReference type="GO" id="GO:0000049">
    <property type="term" value="F:tRNA binding"/>
    <property type="evidence" value="ECO:0007669"/>
    <property type="project" value="UniProtKB-UniRule"/>
</dbReference>
<dbReference type="Proteomes" id="UP000610760">
    <property type="component" value="Unassembled WGS sequence"/>
</dbReference>
<feature type="binding site" evidence="19">
    <location>
        <position position="298"/>
    </location>
    <ligand>
        <name>ATP</name>
        <dbReference type="ChEBI" id="CHEBI:30616"/>
    </ligand>
</feature>
<evidence type="ECO:0000256" key="17">
    <source>
        <dbReference type="ARBA" id="ARBA00077849"/>
    </source>
</evidence>
<reference evidence="21" key="1">
    <citation type="submission" date="2020-08" db="EMBL/GenBank/DDBJ databases">
        <title>Genome public.</title>
        <authorList>
            <person name="Liu C."/>
            <person name="Sun Q."/>
        </authorList>
    </citation>
    <scope>NUCLEOTIDE SEQUENCE</scope>
    <source>
        <strain evidence="21">NSJ-33</strain>
    </source>
</reference>
<keyword evidence="9 19" id="KW-0784">Thiamine biosynthesis</keyword>
<dbReference type="EMBL" id="JACRSV010000004">
    <property type="protein sequence ID" value="MBC8560660.1"/>
    <property type="molecule type" value="Genomic_DNA"/>
</dbReference>
<evidence type="ECO:0000313" key="21">
    <source>
        <dbReference type="EMBL" id="MBC8560660.1"/>
    </source>
</evidence>
<evidence type="ECO:0000256" key="15">
    <source>
        <dbReference type="ARBA" id="ARBA00071867"/>
    </source>
</evidence>
<dbReference type="InterPro" id="IPR049962">
    <property type="entry name" value="THUMP_ThiI"/>
</dbReference>
<dbReference type="PROSITE" id="PS51165">
    <property type="entry name" value="THUMP"/>
    <property type="match status" value="1"/>
</dbReference>
<dbReference type="NCBIfam" id="TIGR00342">
    <property type="entry name" value="tRNA uracil 4-sulfurtransferase ThiI"/>
    <property type="match status" value="1"/>
</dbReference>
<proteinExistence type="inferred from homology"/>
<evidence type="ECO:0000256" key="12">
    <source>
        <dbReference type="ARBA" id="ARBA00058382"/>
    </source>
</evidence>
<evidence type="ECO:0000256" key="18">
    <source>
        <dbReference type="ARBA" id="ARBA00080570"/>
    </source>
</evidence>
<organism evidence="21 22">
    <name type="scientific">Fumia xinanensis</name>
    <dbReference type="NCBI Taxonomy" id="2763659"/>
    <lineage>
        <taxon>Bacteria</taxon>
        <taxon>Bacillati</taxon>
        <taxon>Bacillota</taxon>
        <taxon>Clostridia</taxon>
        <taxon>Eubacteriales</taxon>
        <taxon>Oscillospiraceae</taxon>
        <taxon>Fumia</taxon>
    </lineage>
</organism>
<evidence type="ECO:0000256" key="7">
    <source>
        <dbReference type="ARBA" id="ARBA00022840"/>
    </source>
</evidence>
<dbReference type="SUPFAM" id="SSF52402">
    <property type="entry name" value="Adenine nucleotide alpha hydrolases-like"/>
    <property type="match status" value="1"/>
</dbReference>
<feature type="binding site" evidence="19">
    <location>
        <begin position="210"/>
        <end position="211"/>
    </location>
    <ligand>
        <name>ATP</name>
        <dbReference type="ChEBI" id="CHEBI:30616"/>
    </ligand>
</feature>
<evidence type="ECO:0000256" key="13">
    <source>
        <dbReference type="ARBA" id="ARBA00061472"/>
    </source>
</evidence>
<dbReference type="EC" id="2.8.1.4" evidence="14 19"/>
<dbReference type="PANTHER" id="PTHR43209:SF1">
    <property type="entry name" value="TRNA SULFURTRANSFERASE"/>
    <property type="match status" value="1"/>
</dbReference>
<evidence type="ECO:0000259" key="20">
    <source>
        <dbReference type="PROSITE" id="PS51165"/>
    </source>
</evidence>
<evidence type="ECO:0000256" key="11">
    <source>
        <dbReference type="ARBA" id="ARBA00052330"/>
    </source>
</evidence>
<dbReference type="GO" id="GO:0004810">
    <property type="term" value="F:CCA tRNA nucleotidyltransferase activity"/>
    <property type="evidence" value="ECO:0007669"/>
    <property type="project" value="InterPro"/>
</dbReference>
<comment type="similarity">
    <text evidence="13 19">Belongs to the ThiI family.</text>
</comment>
<comment type="catalytic activity">
    <reaction evidence="10 19">
        <text>[ThiI sulfur-carrier protein]-S-sulfanyl-L-cysteine + a uridine in tRNA + 2 reduced [2Fe-2S]-[ferredoxin] + ATP + H(+) = [ThiI sulfur-carrier protein]-L-cysteine + a 4-thiouridine in tRNA + 2 oxidized [2Fe-2S]-[ferredoxin] + AMP + diphosphate</text>
        <dbReference type="Rhea" id="RHEA:24176"/>
        <dbReference type="Rhea" id="RHEA-COMP:10000"/>
        <dbReference type="Rhea" id="RHEA-COMP:10001"/>
        <dbReference type="Rhea" id="RHEA-COMP:13337"/>
        <dbReference type="Rhea" id="RHEA-COMP:13338"/>
        <dbReference type="Rhea" id="RHEA-COMP:13339"/>
        <dbReference type="Rhea" id="RHEA-COMP:13340"/>
        <dbReference type="ChEBI" id="CHEBI:15378"/>
        <dbReference type="ChEBI" id="CHEBI:29950"/>
        <dbReference type="ChEBI" id="CHEBI:30616"/>
        <dbReference type="ChEBI" id="CHEBI:33019"/>
        <dbReference type="ChEBI" id="CHEBI:33737"/>
        <dbReference type="ChEBI" id="CHEBI:33738"/>
        <dbReference type="ChEBI" id="CHEBI:61963"/>
        <dbReference type="ChEBI" id="CHEBI:65315"/>
        <dbReference type="ChEBI" id="CHEBI:136798"/>
        <dbReference type="ChEBI" id="CHEBI:456215"/>
        <dbReference type="EC" id="2.8.1.4"/>
    </reaction>
</comment>
<evidence type="ECO:0000256" key="14">
    <source>
        <dbReference type="ARBA" id="ARBA00066827"/>
    </source>
</evidence>
<dbReference type="CDD" id="cd11716">
    <property type="entry name" value="THUMP_ThiI"/>
    <property type="match status" value="1"/>
</dbReference>
<dbReference type="InterPro" id="IPR050102">
    <property type="entry name" value="tRNA_sulfurtransferase_ThiI"/>
</dbReference>
<evidence type="ECO:0000256" key="4">
    <source>
        <dbReference type="ARBA" id="ARBA00022555"/>
    </source>
</evidence>
<accession>A0A926E6Z0</accession>
<comment type="function">
    <text evidence="12 19">Catalyzes the ATP-dependent transfer of a sulfur to tRNA to produce 4-thiouridine in position 8 of tRNAs, which functions as a near-UV photosensor. Also catalyzes the transfer of sulfur to the sulfur carrier protein ThiS, forming ThiS-thiocarboxylate. This is a step in the synthesis of thiazole, in the thiamine biosynthesis pathway. The sulfur is donated as persulfide by IscS.</text>
</comment>
<evidence type="ECO:0000256" key="8">
    <source>
        <dbReference type="ARBA" id="ARBA00022884"/>
    </source>
</evidence>
<comment type="caution">
    <text evidence="21">The sequence shown here is derived from an EMBL/GenBank/DDBJ whole genome shotgun (WGS) entry which is preliminary data.</text>
</comment>
<feature type="binding site" evidence="19">
    <location>
        <position position="267"/>
    </location>
    <ligand>
        <name>ATP</name>
        <dbReference type="ChEBI" id="CHEBI:30616"/>
    </ligand>
</feature>
<comment type="subcellular location">
    <subcellularLocation>
        <location evidence="1 19">Cytoplasm</location>
    </subcellularLocation>
</comment>
<dbReference type="InterPro" id="IPR049961">
    <property type="entry name" value="ThiI_N"/>
</dbReference>
<dbReference type="SUPFAM" id="SSF143437">
    <property type="entry name" value="THUMP domain-like"/>
    <property type="match status" value="1"/>
</dbReference>
<evidence type="ECO:0000256" key="6">
    <source>
        <dbReference type="ARBA" id="ARBA00022741"/>
    </source>
</evidence>
<dbReference type="InterPro" id="IPR054173">
    <property type="entry name" value="ThiI_fer"/>
</dbReference>
<dbReference type="GO" id="GO:0052837">
    <property type="term" value="P:thiazole biosynthetic process"/>
    <property type="evidence" value="ECO:0007669"/>
    <property type="project" value="TreeGrafter"/>
</dbReference>
<evidence type="ECO:0000256" key="10">
    <source>
        <dbReference type="ARBA" id="ARBA00050570"/>
    </source>
</evidence>
<dbReference type="PANTHER" id="PTHR43209">
    <property type="entry name" value="TRNA SULFURTRANSFERASE"/>
    <property type="match status" value="1"/>
</dbReference>
<keyword evidence="5 19" id="KW-0808">Transferase</keyword>
<feature type="domain" description="THUMP" evidence="20">
    <location>
        <begin position="62"/>
        <end position="167"/>
    </location>
</feature>
<dbReference type="SMART" id="SM00981">
    <property type="entry name" value="THUMP"/>
    <property type="match status" value="1"/>
</dbReference>
<comment type="pathway">
    <text evidence="2 19">Cofactor biosynthesis; thiamine diphosphate biosynthesis.</text>
</comment>
<sequence length="390" mass="43708">MRELILIKNGEIALKGLNRSSFEDILMKNIRWRLKDLGAFKLKKAQSTIYLEPTDSDSFDFDEALDRLRKVFGIAMLSRALVVDKDMDAIKEAVSAYVEPVLSGAKTFKVESKRADKRFPRTSPQISAEVGGVLLKHFNHLKVDVHHPDITVMVEVRDFGAYIHAGRIPGAGGMPVSSSGRAMILISGGLDSPVAAYMMAKRGLALSAVHFVSPPYTSDRALQKVETLCEKLTAYTGKIRFYCVPFTEIQEAIKEHCPEELFTIIMRRLMMKIATRLSEQEEIRALITGESLAQVASQTLDALHCTDNATDLVVLRPLIGMDKTEIIDIAYKIDTYETSILPYEDCCTVFTPKHPRTKPKLHFVEQAEARFDFEPLLEKAVAETKIKVID</sequence>
<evidence type="ECO:0000256" key="19">
    <source>
        <dbReference type="HAMAP-Rule" id="MF_00021"/>
    </source>
</evidence>
<dbReference type="GO" id="GO:0140741">
    <property type="term" value="F:tRNA-uracil-4 sulfurtransferase activity"/>
    <property type="evidence" value="ECO:0007669"/>
    <property type="project" value="UniProtKB-EC"/>
</dbReference>
<feature type="binding site" evidence="19">
    <location>
        <begin position="185"/>
        <end position="186"/>
    </location>
    <ligand>
        <name>ATP</name>
        <dbReference type="ChEBI" id="CHEBI:30616"/>
    </ligand>
</feature>
<dbReference type="Gene3D" id="3.40.50.620">
    <property type="entry name" value="HUPs"/>
    <property type="match status" value="1"/>
</dbReference>
<dbReference type="InterPro" id="IPR020536">
    <property type="entry name" value="ThiI_AANH"/>
</dbReference>
<gene>
    <name evidence="19 21" type="primary">thiI</name>
    <name evidence="21" type="ORF">H8710_11355</name>
</gene>
<evidence type="ECO:0000256" key="3">
    <source>
        <dbReference type="ARBA" id="ARBA00022490"/>
    </source>
</evidence>
<evidence type="ECO:0000256" key="9">
    <source>
        <dbReference type="ARBA" id="ARBA00022977"/>
    </source>
</evidence>
<dbReference type="HAMAP" id="MF_00021">
    <property type="entry name" value="ThiI"/>
    <property type="match status" value="1"/>
</dbReference>
<keyword evidence="7 19" id="KW-0067">ATP-binding</keyword>
<protein>
    <recommendedName>
        <fullName evidence="15 19">Probable tRNA sulfurtransferase</fullName>
        <ecNumber evidence="14 19">2.8.1.4</ecNumber>
    </recommendedName>
    <alternativeName>
        <fullName evidence="16 19">Sulfur carrier protein ThiS sulfurtransferase</fullName>
    </alternativeName>
    <alternativeName>
        <fullName evidence="17 19">Thiamine biosynthesis protein ThiI</fullName>
    </alternativeName>
    <alternativeName>
        <fullName evidence="18 19">tRNA 4-thiouridine synthase</fullName>
    </alternativeName>
</protein>
<name>A0A926E6Z0_9FIRM</name>
<dbReference type="Pfam" id="PF02568">
    <property type="entry name" value="ThiI"/>
    <property type="match status" value="1"/>
</dbReference>
<evidence type="ECO:0000256" key="5">
    <source>
        <dbReference type="ARBA" id="ARBA00022679"/>
    </source>
</evidence>
<dbReference type="InterPro" id="IPR004114">
    <property type="entry name" value="THUMP_dom"/>
</dbReference>
<dbReference type="GO" id="GO:0009229">
    <property type="term" value="P:thiamine diphosphate biosynthetic process"/>
    <property type="evidence" value="ECO:0007669"/>
    <property type="project" value="UniProtKB-UniRule"/>
</dbReference>
<dbReference type="Pfam" id="PF02926">
    <property type="entry name" value="THUMP"/>
    <property type="match status" value="1"/>
</dbReference>
<evidence type="ECO:0000256" key="1">
    <source>
        <dbReference type="ARBA" id="ARBA00004496"/>
    </source>
</evidence>
<keyword evidence="22" id="KW-1185">Reference proteome</keyword>
<dbReference type="InterPro" id="IPR003720">
    <property type="entry name" value="tRNA_STrfase"/>
</dbReference>
<dbReference type="GO" id="GO:0005524">
    <property type="term" value="F:ATP binding"/>
    <property type="evidence" value="ECO:0007669"/>
    <property type="project" value="UniProtKB-UniRule"/>
</dbReference>
<dbReference type="GO" id="GO:0005829">
    <property type="term" value="C:cytosol"/>
    <property type="evidence" value="ECO:0007669"/>
    <property type="project" value="TreeGrafter"/>
</dbReference>